<evidence type="ECO:0000256" key="4">
    <source>
        <dbReference type="ARBA" id="ARBA00022982"/>
    </source>
</evidence>
<feature type="chain" id="PRO_5047490409" evidence="7">
    <location>
        <begin position="25"/>
        <end position="133"/>
    </location>
</feature>
<evidence type="ECO:0000259" key="8">
    <source>
        <dbReference type="PROSITE" id="PS51007"/>
    </source>
</evidence>
<evidence type="ECO:0000256" key="2">
    <source>
        <dbReference type="ARBA" id="ARBA00022617"/>
    </source>
</evidence>
<keyword evidence="7" id="KW-0732">Signal</keyword>
<gene>
    <name evidence="9" type="ORF">N5A92_21725</name>
</gene>
<protein>
    <submittedName>
        <fullName evidence="9">Cytochrome c family protein</fullName>
    </submittedName>
</protein>
<evidence type="ECO:0000313" key="10">
    <source>
        <dbReference type="Proteomes" id="UP001320831"/>
    </source>
</evidence>
<name>A0ABT2LWS3_9HYPH</name>
<dbReference type="PRINTS" id="PR00604">
    <property type="entry name" value="CYTCHRMECIAB"/>
</dbReference>
<keyword evidence="10" id="KW-1185">Reference proteome</keyword>
<evidence type="ECO:0000256" key="5">
    <source>
        <dbReference type="ARBA" id="ARBA00023004"/>
    </source>
</evidence>
<keyword evidence="4" id="KW-0249">Electron transport</keyword>
<dbReference type="InterPro" id="IPR009056">
    <property type="entry name" value="Cyt_c-like_dom"/>
</dbReference>
<evidence type="ECO:0000313" key="9">
    <source>
        <dbReference type="EMBL" id="MCT7377644.1"/>
    </source>
</evidence>
<proteinExistence type="predicted"/>
<keyword evidence="5 6" id="KW-0408">Iron</keyword>
<evidence type="ECO:0000256" key="6">
    <source>
        <dbReference type="PROSITE-ProRule" id="PRU00433"/>
    </source>
</evidence>
<feature type="signal peptide" evidence="7">
    <location>
        <begin position="1"/>
        <end position="24"/>
    </location>
</feature>
<keyword evidence="3 6" id="KW-0479">Metal-binding</keyword>
<dbReference type="InterPro" id="IPR036909">
    <property type="entry name" value="Cyt_c-like_dom_sf"/>
</dbReference>
<reference evidence="9 10" key="1">
    <citation type="submission" date="2022-09" db="EMBL/GenBank/DDBJ databases">
        <title>Chelativorans salina sp. nov., a novel slightly halophilic bacterium isolated from a saline lake sediment enrichment.</title>
        <authorList>
            <person name="Gao L."/>
            <person name="Fang B.-Z."/>
            <person name="Li W.-J."/>
        </authorList>
    </citation>
    <scope>NUCLEOTIDE SEQUENCE [LARGE SCALE GENOMIC DNA]</scope>
    <source>
        <strain evidence="9 10">EGI FJ00035</strain>
    </source>
</reference>
<evidence type="ECO:0000256" key="7">
    <source>
        <dbReference type="SAM" id="SignalP"/>
    </source>
</evidence>
<dbReference type="Pfam" id="PF00034">
    <property type="entry name" value="Cytochrom_C"/>
    <property type="match status" value="1"/>
</dbReference>
<accession>A0ABT2LWS3</accession>
<organism evidence="9 10">
    <name type="scientific">Chelativorans salis</name>
    <dbReference type="NCBI Taxonomy" id="2978478"/>
    <lineage>
        <taxon>Bacteria</taxon>
        <taxon>Pseudomonadati</taxon>
        <taxon>Pseudomonadota</taxon>
        <taxon>Alphaproteobacteria</taxon>
        <taxon>Hyphomicrobiales</taxon>
        <taxon>Phyllobacteriaceae</taxon>
        <taxon>Chelativorans</taxon>
    </lineage>
</organism>
<dbReference type="PANTHER" id="PTHR11961">
    <property type="entry name" value="CYTOCHROME C"/>
    <property type="match status" value="1"/>
</dbReference>
<evidence type="ECO:0000256" key="3">
    <source>
        <dbReference type="ARBA" id="ARBA00022723"/>
    </source>
</evidence>
<dbReference type="EMBL" id="JAOCZP010000008">
    <property type="protein sequence ID" value="MCT7377644.1"/>
    <property type="molecule type" value="Genomic_DNA"/>
</dbReference>
<dbReference type="InterPro" id="IPR002327">
    <property type="entry name" value="Cyt_c_1A/1B"/>
</dbReference>
<comment type="caution">
    <text evidence="9">The sequence shown here is derived from an EMBL/GenBank/DDBJ whole genome shotgun (WGS) entry which is preliminary data.</text>
</comment>
<dbReference type="Proteomes" id="UP001320831">
    <property type="component" value="Unassembled WGS sequence"/>
</dbReference>
<dbReference type="SUPFAM" id="SSF46626">
    <property type="entry name" value="Cytochrome c"/>
    <property type="match status" value="1"/>
</dbReference>
<dbReference type="Gene3D" id="1.10.760.10">
    <property type="entry name" value="Cytochrome c-like domain"/>
    <property type="match status" value="1"/>
</dbReference>
<keyword evidence="1" id="KW-0813">Transport</keyword>
<keyword evidence="2 6" id="KW-0349">Heme</keyword>
<evidence type="ECO:0000256" key="1">
    <source>
        <dbReference type="ARBA" id="ARBA00022448"/>
    </source>
</evidence>
<feature type="domain" description="Cytochrome c" evidence="8">
    <location>
        <begin position="27"/>
        <end position="131"/>
    </location>
</feature>
<sequence length="133" mass="14180">MKSVSHCIRIGFAAALLAPIPALAQEGDPAAGKTVFNKCRACHEAETDRNKVGPSLLGVIGRTAGTLESFQSRYSPAMKEAGEQGLVWDEENLAAYLRDPKGFMPGNKMAFAGLKSDEDIANVTAYLKADPKP</sequence>
<dbReference type="RefSeq" id="WP_260906253.1">
    <property type="nucleotide sequence ID" value="NZ_JAOCZP010000008.1"/>
</dbReference>
<dbReference type="PROSITE" id="PS51007">
    <property type="entry name" value="CYTC"/>
    <property type="match status" value="1"/>
</dbReference>